<evidence type="ECO:0000256" key="4">
    <source>
        <dbReference type="ARBA" id="ARBA00022692"/>
    </source>
</evidence>
<feature type="transmembrane region" description="Helical" evidence="7">
    <location>
        <begin position="180"/>
        <end position="200"/>
    </location>
</feature>
<feature type="transmembrane region" description="Helical" evidence="7">
    <location>
        <begin position="345"/>
        <end position="366"/>
    </location>
</feature>
<sequence>MTTTSTGDGQTARTKNLGIALAVICMAQLMVVLDATIANIALPYIGDDLGIDQNNLQWIVTGYALAFGGLLLLGGRLGDQFGRRRIFMLGLIVFVVASALGGLAQNEAMLLSSRALQGLGAALASPAALALITTTFPAGPARNRAFSIFAALAGIGAALGLVLGGWLTGIESDALQGWRLTFLINVPIGLVAAFLAPRYLDESAPRSSALDVPGALTGTVGIVALVYGFSRAGEEAHGWGDTWTLVALIGGALLLVAFVLVERSVKAPLMPLSLFADRARAIAFVTMFITPAAMFAMFFFMSLVLQNVSGWSPLHTGLAFLPFTVGMIAGATTASNLITRVDPRYIVGVGTLISGFSLLMFSRIAVDDSPANLLAVANGTSGFASDIDFWIKIAPFIVTMALGMGLNFVTMTLIAVHGIPTEDSGIGSGVLNTMQQVGGAVGLAALSTAAVHFTRDKAEEIGAALQSMGGAQPDAAMQERLQTVVGQAAFTEGASQAFLIGAFMIFAASALVWAFMNTKHTELHAEELQAVHVG</sequence>
<proteinExistence type="predicted"/>
<reference evidence="10" key="1">
    <citation type="journal article" date="2019" name="Int. J. Syst. Evol. Microbiol.">
        <title>The Global Catalogue of Microorganisms (GCM) 10K type strain sequencing project: providing services to taxonomists for standard genome sequencing and annotation.</title>
        <authorList>
            <consortium name="The Broad Institute Genomics Platform"/>
            <consortium name="The Broad Institute Genome Sequencing Center for Infectious Disease"/>
            <person name="Wu L."/>
            <person name="Ma J."/>
        </authorList>
    </citation>
    <scope>NUCLEOTIDE SEQUENCE [LARGE SCALE GENOMIC DNA]</scope>
    <source>
        <strain evidence="10">JCM 13518</strain>
    </source>
</reference>
<feature type="transmembrane region" description="Helical" evidence="7">
    <location>
        <begin position="282"/>
        <end position="305"/>
    </location>
</feature>
<dbReference type="PROSITE" id="PS50850">
    <property type="entry name" value="MFS"/>
    <property type="match status" value="1"/>
</dbReference>
<feature type="transmembrane region" description="Helical" evidence="7">
    <location>
        <begin position="497"/>
        <end position="516"/>
    </location>
</feature>
<dbReference type="InterPro" id="IPR011701">
    <property type="entry name" value="MFS"/>
</dbReference>
<feature type="transmembrane region" description="Helical" evidence="7">
    <location>
        <begin position="148"/>
        <end position="168"/>
    </location>
</feature>
<evidence type="ECO:0000313" key="9">
    <source>
        <dbReference type="EMBL" id="GAA1727511.1"/>
    </source>
</evidence>
<comment type="caution">
    <text evidence="9">The sequence shown here is derived from an EMBL/GenBank/DDBJ whole genome shotgun (WGS) entry which is preliminary data.</text>
</comment>
<dbReference type="PANTHER" id="PTHR42718:SF46">
    <property type="entry name" value="BLR6921 PROTEIN"/>
    <property type="match status" value="1"/>
</dbReference>
<keyword evidence="6 7" id="KW-0472">Membrane</keyword>
<evidence type="ECO:0000256" key="5">
    <source>
        <dbReference type="ARBA" id="ARBA00022989"/>
    </source>
</evidence>
<dbReference type="Gene3D" id="1.20.1250.20">
    <property type="entry name" value="MFS general substrate transporter like domains"/>
    <property type="match status" value="1"/>
</dbReference>
<evidence type="ECO:0000256" key="2">
    <source>
        <dbReference type="ARBA" id="ARBA00022448"/>
    </source>
</evidence>
<dbReference type="Proteomes" id="UP001501057">
    <property type="component" value="Unassembled WGS sequence"/>
</dbReference>
<feature type="transmembrane region" description="Helical" evidence="7">
    <location>
        <begin position="20"/>
        <end position="44"/>
    </location>
</feature>
<organism evidence="9 10">
    <name type="scientific">Aeromicrobium alkaliterrae</name>
    <dbReference type="NCBI Taxonomy" id="302168"/>
    <lineage>
        <taxon>Bacteria</taxon>
        <taxon>Bacillati</taxon>
        <taxon>Actinomycetota</taxon>
        <taxon>Actinomycetes</taxon>
        <taxon>Propionibacteriales</taxon>
        <taxon>Nocardioidaceae</taxon>
        <taxon>Aeromicrobium</taxon>
    </lineage>
</organism>
<dbReference type="SUPFAM" id="SSF103473">
    <property type="entry name" value="MFS general substrate transporter"/>
    <property type="match status" value="1"/>
</dbReference>
<dbReference type="PANTHER" id="PTHR42718">
    <property type="entry name" value="MAJOR FACILITATOR SUPERFAMILY MULTIDRUG TRANSPORTER MFSC"/>
    <property type="match status" value="1"/>
</dbReference>
<gene>
    <name evidence="9" type="ORF">GCM10009710_05210</name>
</gene>
<evidence type="ECO:0000313" key="10">
    <source>
        <dbReference type="Proteomes" id="UP001501057"/>
    </source>
</evidence>
<feature type="transmembrane region" description="Helical" evidence="7">
    <location>
        <begin position="212"/>
        <end position="230"/>
    </location>
</feature>
<dbReference type="Gene3D" id="1.20.1720.10">
    <property type="entry name" value="Multidrug resistance protein D"/>
    <property type="match status" value="1"/>
</dbReference>
<dbReference type="CDD" id="cd17321">
    <property type="entry name" value="MFS_MMR_MDR_like"/>
    <property type="match status" value="1"/>
</dbReference>
<protein>
    <submittedName>
        <fullName evidence="9">MFS transporter</fullName>
    </submittedName>
</protein>
<name>A0ABP4VLR4_9ACTN</name>
<dbReference type="Pfam" id="PF07690">
    <property type="entry name" value="MFS_1"/>
    <property type="match status" value="1"/>
</dbReference>
<feature type="transmembrane region" description="Helical" evidence="7">
    <location>
        <begin position="393"/>
        <end position="416"/>
    </location>
</feature>
<evidence type="ECO:0000259" key="8">
    <source>
        <dbReference type="PROSITE" id="PS50850"/>
    </source>
</evidence>
<dbReference type="PRINTS" id="PR01036">
    <property type="entry name" value="TCRTETB"/>
</dbReference>
<feature type="domain" description="Major facilitator superfamily (MFS) profile" evidence="8">
    <location>
        <begin position="20"/>
        <end position="520"/>
    </location>
</feature>
<dbReference type="InterPro" id="IPR036259">
    <property type="entry name" value="MFS_trans_sf"/>
</dbReference>
<evidence type="ECO:0000256" key="3">
    <source>
        <dbReference type="ARBA" id="ARBA00022475"/>
    </source>
</evidence>
<keyword evidence="5 7" id="KW-1133">Transmembrane helix</keyword>
<feature type="transmembrane region" description="Helical" evidence="7">
    <location>
        <begin position="317"/>
        <end position="338"/>
    </location>
</feature>
<accession>A0ABP4VLR4</accession>
<feature type="transmembrane region" description="Helical" evidence="7">
    <location>
        <begin position="116"/>
        <end position="136"/>
    </location>
</feature>
<dbReference type="EMBL" id="BAAAME010000002">
    <property type="protein sequence ID" value="GAA1727511.1"/>
    <property type="molecule type" value="Genomic_DNA"/>
</dbReference>
<evidence type="ECO:0000256" key="1">
    <source>
        <dbReference type="ARBA" id="ARBA00004651"/>
    </source>
</evidence>
<evidence type="ECO:0000256" key="7">
    <source>
        <dbReference type="SAM" id="Phobius"/>
    </source>
</evidence>
<feature type="transmembrane region" description="Helical" evidence="7">
    <location>
        <begin position="242"/>
        <end position="261"/>
    </location>
</feature>
<dbReference type="RefSeq" id="WP_344197426.1">
    <property type="nucleotide sequence ID" value="NZ_BAAAME010000002.1"/>
</dbReference>
<keyword evidence="4 7" id="KW-0812">Transmembrane</keyword>
<feature type="transmembrane region" description="Helical" evidence="7">
    <location>
        <begin position="56"/>
        <end position="74"/>
    </location>
</feature>
<keyword evidence="2" id="KW-0813">Transport</keyword>
<comment type="subcellular location">
    <subcellularLocation>
        <location evidence="1">Cell membrane</location>
        <topology evidence="1">Multi-pass membrane protein</topology>
    </subcellularLocation>
</comment>
<evidence type="ECO:0000256" key="6">
    <source>
        <dbReference type="ARBA" id="ARBA00023136"/>
    </source>
</evidence>
<keyword evidence="3" id="KW-1003">Cell membrane</keyword>
<feature type="transmembrane region" description="Helical" evidence="7">
    <location>
        <begin position="86"/>
        <end position="104"/>
    </location>
</feature>
<dbReference type="InterPro" id="IPR020846">
    <property type="entry name" value="MFS_dom"/>
</dbReference>
<keyword evidence="10" id="KW-1185">Reference proteome</keyword>